<evidence type="ECO:0000259" key="3">
    <source>
        <dbReference type="PROSITE" id="PS51819"/>
    </source>
</evidence>
<feature type="compositionally biased region" description="Acidic residues" evidence="2">
    <location>
        <begin position="1"/>
        <end position="14"/>
    </location>
</feature>
<dbReference type="EMBL" id="CP003050">
    <property type="protein sequence ID" value="AGB17010.1"/>
    <property type="molecule type" value="Genomic_DNA"/>
</dbReference>
<dbReference type="Gene3D" id="3.10.180.10">
    <property type="entry name" value="2,3-Dihydroxybiphenyl 1,2-Dioxygenase, domain 1"/>
    <property type="match status" value="1"/>
</dbReference>
<protein>
    <submittedName>
        <fullName evidence="4">Alpha-mannosidase</fullName>
    </submittedName>
</protein>
<dbReference type="GO" id="GO:0046872">
    <property type="term" value="F:metal ion binding"/>
    <property type="evidence" value="ECO:0007669"/>
    <property type="project" value="UniProtKB-KW"/>
</dbReference>
<feature type="region of interest" description="Disordered" evidence="2">
    <location>
        <begin position="1"/>
        <end position="23"/>
    </location>
</feature>
<sequence>MTEPSSSEDGDGDPDSTAANPDRDLRIRVDHVGIAVEDRDTLAPVLELLGGELIADEPADGFRWIQYELGDLSRIELIEPTAPDTFLTDFLDRNGTGFHHVTFEVAAIDDIVAHLREHDLRVVDRADHEKYREAFVSPRSTGGVLFQLMEYEPGYCEAYGEPGVGHDLLTDHSYLDPAESR</sequence>
<dbReference type="SUPFAM" id="SSF54593">
    <property type="entry name" value="Glyoxalase/Bleomycin resistance protein/Dihydroxybiphenyl dioxygenase"/>
    <property type="match status" value="1"/>
</dbReference>
<name>L0IBR6_HALRX</name>
<evidence type="ECO:0000313" key="5">
    <source>
        <dbReference type="Proteomes" id="UP000010846"/>
    </source>
</evidence>
<evidence type="ECO:0000256" key="1">
    <source>
        <dbReference type="ARBA" id="ARBA00022723"/>
    </source>
</evidence>
<dbReference type="InterPro" id="IPR029068">
    <property type="entry name" value="Glyas_Bleomycin-R_OHBP_Dase"/>
</dbReference>
<organism evidence="4 5">
    <name type="scientific">Halovivax ruber (strain DSM 18193 / JCM 13892 / XH-70)</name>
    <dbReference type="NCBI Taxonomy" id="797302"/>
    <lineage>
        <taxon>Archaea</taxon>
        <taxon>Methanobacteriati</taxon>
        <taxon>Methanobacteriota</taxon>
        <taxon>Stenosarchaea group</taxon>
        <taxon>Halobacteria</taxon>
        <taxon>Halobacteriales</taxon>
        <taxon>Natrialbaceae</taxon>
        <taxon>Halovivax</taxon>
    </lineage>
</organism>
<evidence type="ECO:0000256" key="2">
    <source>
        <dbReference type="SAM" id="MobiDB-lite"/>
    </source>
</evidence>
<dbReference type="HOGENOM" id="CLU_046006_5_3_2"/>
<dbReference type="GeneID" id="14376936"/>
<dbReference type="OrthoDB" id="6161at2157"/>
<keyword evidence="1" id="KW-0479">Metal-binding</keyword>
<accession>L0IBR6</accession>
<dbReference type="STRING" id="797302.Halru_2428"/>
<dbReference type="PANTHER" id="PTHR43048">
    <property type="entry name" value="METHYLMALONYL-COA EPIMERASE"/>
    <property type="match status" value="1"/>
</dbReference>
<feature type="domain" description="VOC" evidence="3">
    <location>
        <begin position="28"/>
        <end position="151"/>
    </location>
</feature>
<dbReference type="InterPro" id="IPR037523">
    <property type="entry name" value="VOC_core"/>
</dbReference>
<dbReference type="PROSITE" id="PS51819">
    <property type="entry name" value="VOC"/>
    <property type="match status" value="1"/>
</dbReference>
<dbReference type="RefSeq" id="WP_015301613.1">
    <property type="nucleotide sequence ID" value="NC_019964.1"/>
</dbReference>
<dbReference type="AlphaFoldDB" id="L0IBR6"/>
<reference evidence="4" key="1">
    <citation type="submission" date="2011-09" db="EMBL/GenBank/DDBJ databases">
        <title>Complete sequence of Halovivax ruber XH-70.</title>
        <authorList>
            <consortium name="US DOE Joint Genome Institute"/>
            <person name="Lucas S."/>
            <person name="Han J."/>
            <person name="Lapidus A."/>
            <person name="Cheng J.-F."/>
            <person name="Goodwin L."/>
            <person name="Pitluck S."/>
            <person name="Peters L."/>
            <person name="Mikhailova N."/>
            <person name="Davenport K."/>
            <person name="Detter J.C."/>
            <person name="Han C."/>
            <person name="Tapia R."/>
            <person name="Land M."/>
            <person name="Hauser L."/>
            <person name="Kyrpides N."/>
            <person name="Ivanova N."/>
            <person name="Pagani I."/>
            <person name="Sproer C."/>
            <person name="Anderson I."/>
            <person name="Woyke T."/>
        </authorList>
    </citation>
    <scope>NUCLEOTIDE SEQUENCE</scope>
    <source>
        <strain evidence="4">XH-70</strain>
    </source>
</reference>
<dbReference type="PANTHER" id="PTHR43048:SF3">
    <property type="entry name" value="METHYLMALONYL-COA EPIMERASE, MITOCHONDRIAL"/>
    <property type="match status" value="1"/>
</dbReference>
<dbReference type="GO" id="GO:0046491">
    <property type="term" value="P:L-methylmalonyl-CoA metabolic process"/>
    <property type="evidence" value="ECO:0007669"/>
    <property type="project" value="TreeGrafter"/>
</dbReference>
<dbReference type="GO" id="GO:0004493">
    <property type="term" value="F:methylmalonyl-CoA epimerase activity"/>
    <property type="evidence" value="ECO:0007669"/>
    <property type="project" value="TreeGrafter"/>
</dbReference>
<evidence type="ECO:0000313" key="4">
    <source>
        <dbReference type="EMBL" id="AGB17010.1"/>
    </source>
</evidence>
<keyword evidence="5" id="KW-1185">Reference proteome</keyword>
<proteinExistence type="predicted"/>
<dbReference type="Proteomes" id="UP000010846">
    <property type="component" value="Chromosome"/>
</dbReference>
<dbReference type="KEGG" id="hru:Halru_2428"/>
<dbReference type="eggNOG" id="arCOG02706">
    <property type="taxonomic scope" value="Archaea"/>
</dbReference>
<gene>
    <name evidence="4" type="ordered locus">Halru_2428</name>
</gene>
<dbReference type="InterPro" id="IPR051785">
    <property type="entry name" value="MMCE/EMCE_epimerase"/>
</dbReference>
<dbReference type="Pfam" id="PF13669">
    <property type="entry name" value="Glyoxalase_4"/>
    <property type="match status" value="1"/>
</dbReference>